<dbReference type="HOGENOM" id="CLU_1679610_0_0_1"/>
<evidence type="ECO:0000313" key="7">
    <source>
        <dbReference type="EnsemblMetazoa" id="CapteP212117"/>
    </source>
</evidence>
<reference evidence="6 8" key="2">
    <citation type="journal article" date="2013" name="Nature">
        <title>Insights into bilaterian evolution from three spiralian genomes.</title>
        <authorList>
            <person name="Simakov O."/>
            <person name="Marletaz F."/>
            <person name="Cho S.J."/>
            <person name="Edsinger-Gonzales E."/>
            <person name="Havlak P."/>
            <person name="Hellsten U."/>
            <person name="Kuo D.H."/>
            <person name="Larsson T."/>
            <person name="Lv J."/>
            <person name="Arendt D."/>
            <person name="Savage R."/>
            <person name="Osoegawa K."/>
            <person name="de Jong P."/>
            <person name="Grimwood J."/>
            <person name="Chapman J.A."/>
            <person name="Shapiro H."/>
            <person name="Aerts A."/>
            <person name="Otillar R.P."/>
            <person name="Terry A.Y."/>
            <person name="Boore J.L."/>
            <person name="Grigoriev I.V."/>
            <person name="Lindberg D.R."/>
            <person name="Seaver E.C."/>
            <person name="Weisblat D.A."/>
            <person name="Putnam N.H."/>
            <person name="Rokhsar D.S."/>
        </authorList>
    </citation>
    <scope>NUCLEOTIDE SEQUENCE</scope>
    <source>
        <strain evidence="6 8">I ESC-2004</strain>
    </source>
</reference>
<evidence type="ECO:0000259" key="5">
    <source>
        <dbReference type="PROSITE" id="PS50262"/>
    </source>
</evidence>
<proteinExistence type="predicted"/>
<evidence type="ECO:0000313" key="8">
    <source>
        <dbReference type="Proteomes" id="UP000014760"/>
    </source>
</evidence>
<dbReference type="InterPro" id="IPR017452">
    <property type="entry name" value="GPCR_Rhodpsn_7TM"/>
</dbReference>
<dbReference type="CDD" id="cd00637">
    <property type="entry name" value="7tm_classA_rhodopsin-like"/>
    <property type="match status" value="1"/>
</dbReference>
<evidence type="ECO:0000256" key="1">
    <source>
        <dbReference type="ARBA" id="ARBA00004370"/>
    </source>
</evidence>
<evidence type="ECO:0000256" key="4">
    <source>
        <dbReference type="ARBA" id="ARBA00023136"/>
    </source>
</evidence>
<keyword evidence="2" id="KW-0812">Transmembrane</keyword>
<keyword evidence="4" id="KW-0472">Membrane</keyword>
<reference evidence="7" key="3">
    <citation type="submission" date="2015-06" db="UniProtKB">
        <authorList>
            <consortium name="EnsemblMetazoa"/>
        </authorList>
    </citation>
    <scope>IDENTIFICATION</scope>
</reference>
<sequence>MLLAVVGVFYVCRTPYIILNMIVLLGTKTLLRGNIPGWFRMLLEASKILPVVNASLNPLIYAWKIREFRNDFWGSEGLSVRPLALAKNRQHKKETFVICDDKIDGPGSVNSIAKSDRDVQSEPMNLHEIPTEVKIHGIKSILKSASISSFPSAKIMI</sequence>
<dbReference type="SUPFAM" id="SSF81321">
    <property type="entry name" value="Family A G protein-coupled receptor-like"/>
    <property type="match status" value="1"/>
</dbReference>
<dbReference type="EnsemblMetazoa" id="CapteT212117">
    <property type="protein sequence ID" value="CapteP212117"/>
    <property type="gene ID" value="CapteG212117"/>
</dbReference>
<dbReference type="AlphaFoldDB" id="R7TP73"/>
<dbReference type="Proteomes" id="UP000014760">
    <property type="component" value="Unassembled WGS sequence"/>
</dbReference>
<organism evidence="6">
    <name type="scientific">Capitella teleta</name>
    <name type="common">Polychaete worm</name>
    <dbReference type="NCBI Taxonomy" id="283909"/>
    <lineage>
        <taxon>Eukaryota</taxon>
        <taxon>Metazoa</taxon>
        <taxon>Spiralia</taxon>
        <taxon>Lophotrochozoa</taxon>
        <taxon>Annelida</taxon>
        <taxon>Polychaeta</taxon>
        <taxon>Sedentaria</taxon>
        <taxon>Scolecida</taxon>
        <taxon>Capitellidae</taxon>
        <taxon>Capitella</taxon>
    </lineage>
</organism>
<feature type="domain" description="G-protein coupled receptors family 1 profile" evidence="5">
    <location>
        <begin position="1"/>
        <end position="61"/>
    </location>
</feature>
<keyword evidence="3" id="KW-1133">Transmembrane helix</keyword>
<keyword evidence="8" id="KW-1185">Reference proteome</keyword>
<comment type="subcellular location">
    <subcellularLocation>
        <location evidence="1">Membrane</location>
    </subcellularLocation>
</comment>
<dbReference type="OrthoDB" id="2132067at2759"/>
<dbReference type="Gene3D" id="1.20.1070.10">
    <property type="entry name" value="Rhodopsin 7-helix transmembrane proteins"/>
    <property type="match status" value="1"/>
</dbReference>
<dbReference type="GO" id="GO:0016020">
    <property type="term" value="C:membrane"/>
    <property type="evidence" value="ECO:0007669"/>
    <property type="project" value="UniProtKB-SubCell"/>
</dbReference>
<reference evidence="8" key="1">
    <citation type="submission" date="2012-12" db="EMBL/GenBank/DDBJ databases">
        <authorList>
            <person name="Hellsten U."/>
            <person name="Grimwood J."/>
            <person name="Chapman J.A."/>
            <person name="Shapiro H."/>
            <person name="Aerts A."/>
            <person name="Otillar R.P."/>
            <person name="Terry A.Y."/>
            <person name="Boore J.L."/>
            <person name="Simakov O."/>
            <person name="Marletaz F."/>
            <person name="Cho S.-J."/>
            <person name="Edsinger-Gonzales E."/>
            <person name="Havlak P."/>
            <person name="Kuo D.-H."/>
            <person name="Larsson T."/>
            <person name="Lv J."/>
            <person name="Arendt D."/>
            <person name="Savage R."/>
            <person name="Osoegawa K."/>
            <person name="de Jong P."/>
            <person name="Lindberg D.R."/>
            <person name="Seaver E.C."/>
            <person name="Weisblat D.A."/>
            <person name="Putnam N.H."/>
            <person name="Grigoriev I.V."/>
            <person name="Rokhsar D.S."/>
        </authorList>
    </citation>
    <scope>NUCLEOTIDE SEQUENCE</scope>
    <source>
        <strain evidence="8">I ESC-2004</strain>
    </source>
</reference>
<evidence type="ECO:0000313" key="6">
    <source>
        <dbReference type="EMBL" id="ELT92835.1"/>
    </source>
</evidence>
<evidence type="ECO:0000256" key="2">
    <source>
        <dbReference type="ARBA" id="ARBA00022692"/>
    </source>
</evidence>
<gene>
    <name evidence="6" type="ORF">CAPTEDRAFT_212117</name>
</gene>
<protein>
    <recommendedName>
        <fullName evidence="5">G-protein coupled receptors family 1 profile domain-containing protein</fullName>
    </recommendedName>
</protein>
<dbReference type="EMBL" id="AMQN01013148">
    <property type="status" value="NOT_ANNOTATED_CDS"/>
    <property type="molecule type" value="Genomic_DNA"/>
</dbReference>
<name>R7TP73_CAPTE</name>
<dbReference type="EMBL" id="KB309986">
    <property type="protein sequence ID" value="ELT92835.1"/>
    <property type="molecule type" value="Genomic_DNA"/>
</dbReference>
<evidence type="ECO:0000256" key="3">
    <source>
        <dbReference type="ARBA" id="ARBA00022989"/>
    </source>
</evidence>
<accession>R7TP73</accession>
<dbReference type="PROSITE" id="PS50262">
    <property type="entry name" value="G_PROTEIN_RECEP_F1_2"/>
    <property type="match status" value="1"/>
</dbReference>